<gene>
    <name evidence="2" type="ORF">M406DRAFT_66994</name>
</gene>
<reference evidence="2" key="1">
    <citation type="journal article" date="2020" name="Phytopathology">
        <title>Genome sequence of the chestnut blight fungus Cryphonectria parasitica EP155: A fundamental resource for an archetypical invasive plant pathogen.</title>
        <authorList>
            <person name="Crouch J.A."/>
            <person name="Dawe A."/>
            <person name="Aerts A."/>
            <person name="Barry K."/>
            <person name="Churchill A.C.L."/>
            <person name="Grimwood J."/>
            <person name="Hillman B."/>
            <person name="Milgroom M.G."/>
            <person name="Pangilinan J."/>
            <person name="Smith M."/>
            <person name="Salamov A."/>
            <person name="Schmutz J."/>
            <person name="Yadav J."/>
            <person name="Grigoriev I.V."/>
            <person name="Nuss D."/>
        </authorList>
    </citation>
    <scope>NUCLEOTIDE SEQUENCE</scope>
    <source>
        <strain evidence="2">EP155</strain>
    </source>
</reference>
<evidence type="ECO:0000313" key="2">
    <source>
        <dbReference type="EMBL" id="KAF3770591.1"/>
    </source>
</evidence>
<dbReference type="Proteomes" id="UP000803844">
    <property type="component" value="Unassembled WGS sequence"/>
</dbReference>
<feature type="chain" id="PRO_5040148633" evidence="1">
    <location>
        <begin position="21"/>
        <end position="169"/>
    </location>
</feature>
<dbReference type="GeneID" id="63842158"/>
<dbReference type="RefSeq" id="XP_040781552.1">
    <property type="nucleotide sequence ID" value="XM_040925029.1"/>
</dbReference>
<dbReference type="EMBL" id="MU032344">
    <property type="protein sequence ID" value="KAF3770591.1"/>
    <property type="molecule type" value="Genomic_DNA"/>
</dbReference>
<evidence type="ECO:0000313" key="3">
    <source>
        <dbReference type="Proteomes" id="UP000803844"/>
    </source>
</evidence>
<comment type="caution">
    <text evidence="2">The sequence shown here is derived from an EMBL/GenBank/DDBJ whole genome shotgun (WGS) entry which is preliminary data.</text>
</comment>
<accession>A0A9P4YCL2</accession>
<organism evidence="2 3">
    <name type="scientific">Cryphonectria parasitica (strain ATCC 38755 / EP155)</name>
    <dbReference type="NCBI Taxonomy" id="660469"/>
    <lineage>
        <taxon>Eukaryota</taxon>
        <taxon>Fungi</taxon>
        <taxon>Dikarya</taxon>
        <taxon>Ascomycota</taxon>
        <taxon>Pezizomycotina</taxon>
        <taxon>Sordariomycetes</taxon>
        <taxon>Sordariomycetidae</taxon>
        <taxon>Diaporthales</taxon>
        <taxon>Cryphonectriaceae</taxon>
        <taxon>Cryphonectria-Endothia species complex</taxon>
        <taxon>Cryphonectria</taxon>
    </lineage>
</organism>
<evidence type="ECO:0000256" key="1">
    <source>
        <dbReference type="SAM" id="SignalP"/>
    </source>
</evidence>
<name>A0A9P4YCL2_CRYP1</name>
<dbReference type="OrthoDB" id="5224166at2759"/>
<keyword evidence="1" id="KW-0732">Signal</keyword>
<dbReference type="AlphaFoldDB" id="A0A9P4YCL2"/>
<protein>
    <submittedName>
        <fullName evidence="2">Uncharacterized protein</fullName>
    </submittedName>
</protein>
<feature type="signal peptide" evidence="1">
    <location>
        <begin position="1"/>
        <end position="20"/>
    </location>
</feature>
<sequence>MSPFTFIISMMLLIVSFGQAQISTGYLAEPTLPAYMYINCDDNLTPDPDALISTTAKMMDWCGCENLLNPAGANYYAGMSVFEDDIPKAPLSPARTWACSAGIDTRCDTVEDWYNALSNVSARCGNHSGYFYDASRQMAWGFDSYYNMKFCEGVAWVGISAAAKDEKPE</sequence>
<keyword evidence="3" id="KW-1185">Reference proteome</keyword>
<proteinExistence type="predicted"/>